<dbReference type="Pfam" id="PF20163">
    <property type="entry name" value="DUF6536"/>
    <property type="match status" value="1"/>
</dbReference>
<dbReference type="VEuPathDB" id="FungiDB:Z518_08407"/>
<feature type="domain" description="DUF6536" evidence="2">
    <location>
        <begin position="56"/>
        <end position="207"/>
    </location>
</feature>
<dbReference type="PANTHER" id="PTHR35395:SF1">
    <property type="entry name" value="DUF6536 DOMAIN-CONTAINING PROTEIN"/>
    <property type="match status" value="1"/>
</dbReference>
<dbReference type="AlphaFoldDB" id="A0A0D2IGR5"/>
<dbReference type="GeneID" id="25296478"/>
<feature type="transmembrane region" description="Helical" evidence="1">
    <location>
        <begin position="631"/>
        <end position="657"/>
    </location>
</feature>
<dbReference type="InterPro" id="IPR046623">
    <property type="entry name" value="DUF6536"/>
</dbReference>
<proteinExistence type="predicted"/>
<name>A0A0D2IGR5_9EURO</name>
<keyword evidence="1" id="KW-0812">Transmembrane</keyword>
<sequence length="732" mass="79994">MGYHQDGQVPEWISLKGTDNRGKVSLTEQLEEDHEIVESKSRLLTLGQSPSNRSGWRRGFPVAICAVVIVLVINIAFGIWALIHGHMHSGVGTLSEGQCSRISDYSLYIHLLINVLSTALLGASNYAMQCLAAPDRGEVDKAHARGDWLDIGIPSLRNLARIDKKRVKLLIVLGISSVPLHLLYNSVIFKVISANGYAVAVVTHGFESGAAFNSTRPNDLYVLPSNQNGTFSNPSFQSLPSDYPFTQLQDNVSGLDRLSNADCMDAYRNSILTNRRNLFVITANNTYNDGSLVTWTESHPYDRDRPAFDPLGWICIFLPKYNGLHFSDQPRCNVQDVIGEAGTWSIADYPVDYCLSQPVEERCQMQFSLAILIVVICCNLAKGVAMLLATRMLSDRNLMTVGDAVASFLDAEDGTTHGLCLMSRDDIPANLSHYRTSRLHRPAVYKARRRFFFHSASPARWVIFAILSTAALGATGYLLGQGIAGLKWLRLPVSLSALAKMGLGSVSADTLVRLGGSIGANNSLVGYVLLVNLPQLIVSSIYLLYNALFTTMTLSSEWSSFGTTRQTLRVSRPQCPQRSTFYLQLPYRYAIPLLVASGTLHWLISQSIFLVRVRMFDFFGDDDPEHSITTAGYSCIAIILAIALGSTLVLACALLALRPLPDTGPPPGPNCSLIISAACHPDVSERDTDSSVPLSMRELQWGATMHKGSATVGHCTFSSGPAEPPLVGNKYS</sequence>
<dbReference type="STRING" id="1442369.A0A0D2IGR5"/>
<dbReference type="RefSeq" id="XP_013269602.1">
    <property type="nucleotide sequence ID" value="XM_013414148.1"/>
</dbReference>
<evidence type="ECO:0000259" key="2">
    <source>
        <dbReference type="Pfam" id="PF20163"/>
    </source>
</evidence>
<dbReference type="HOGENOM" id="CLU_010112_0_0_1"/>
<keyword evidence="1" id="KW-0472">Membrane</keyword>
<dbReference type="Proteomes" id="UP000053617">
    <property type="component" value="Unassembled WGS sequence"/>
</dbReference>
<organism evidence="3 4">
    <name type="scientific">Rhinocladiella mackenziei CBS 650.93</name>
    <dbReference type="NCBI Taxonomy" id="1442369"/>
    <lineage>
        <taxon>Eukaryota</taxon>
        <taxon>Fungi</taxon>
        <taxon>Dikarya</taxon>
        <taxon>Ascomycota</taxon>
        <taxon>Pezizomycotina</taxon>
        <taxon>Eurotiomycetes</taxon>
        <taxon>Chaetothyriomycetidae</taxon>
        <taxon>Chaetothyriales</taxon>
        <taxon>Herpotrichiellaceae</taxon>
        <taxon>Rhinocladiella</taxon>
    </lineage>
</organism>
<dbReference type="OrthoDB" id="5429634at2759"/>
<gene>
    <name evidence="3" type="ORF">Z518_08407</name>
</gene>
<feature type="transmembrane region" description="Helical" evidence="1">
    <location>
        <begin position="367"/>
        <end position="389"/>
    </location>
</feature>
<protein>
    <recommendedName>
        <fullName evidence="2">DUF6536 domain-containing protein</fullName>
    </recommendedName>
</protein>
<feature type="transmembrane region" description="Helical" evidence="1">
    <location>
        <begin position="60"/>
        <end position="85"/>
    </location>
</feature>
<evidence type="ECO:0000313" key="3">
    <source>
        <dbReference type="EMBL" id="KIX02466.1"/>
    </source>
</evidence>
<evidence type="ECO:0000313" key="4">
    <source>
        <dbReference type="Proteomes" id="UP000053617"/>
    </source>
</evidence>
<accession>A0A0D2IGR5</accession>
<dbReference type="PANTHER" id="PTHR35395">
    <property type="entry name" value="DUF6536 DOMAIN-CONTAINING PROTEIN"/>
    <property type="match status" value="1"/>
</dbReference>
<reference evidence="3 4" key="1">
    <citation type="submission" date="2015-01" db="EMBL/GenBank/DDBJ databases">
        <title>The Genome Sequence of Rhinocladiella mackenzie CBS 650.93.</title>
        <authorList>
            <consortium name="The Broad Institute Genomics Platform"/>
            <person name="Cuomo C."/>
            <person name="de Hoog S."/>
            <person name="Gorbushina A."/>
            <person name="Stielow B."/>
            <person name="Teixiera M."/>
            <person name="Abouelleil A."/>
            <person name="Chapman S.B."/>
            <person name="Priest M."/>
            <person name="Young S.K."/>
            <person name="Wortman J."/>
            <person name="Nusbaum C."/>
            <person name="Birren B."/>
        </authorList>
    </citation>
    <scope>NUCLEOTIDE SEQUENCE [LARGE SCALE GENOMIC DNA]</scope>
    <source>
        <strain evidence="3 4">CBS 650.93</strain>
    </source>
</reference>
<keyword evidence="4" id="KW-1185">Reference proteome</keyword>
<feature type="transmembrane region" description="Helical" evidence="1">
    <location>
        <begin position="105"/>
        <end position="127"/>
    </location>
</feature>
<feature type="transmembrane region" description="Helical" evidence="1">
    <location>
        <begin position="589"/>
        <end position="611"/>
    </location>
</feature>
<feature type="transmembrane region" description="Helical" evidence="1">
    <location>
        <begin position="458"/>
        <end position="479"/>
    </location>
</feature>
<keyword evidence="1" id="KW-1133">Transmembrane helix</keyword>
<dbReference type="EMBL" id="KN847480">
    <property type="protein sequence ID" value="KIX02466.1"/>
    <property type="molecule type" value="Genomic_DNA"/>
</dbReference>
<feature type="transmembrane region" description="Helical" evidence="1">
    <location>
        <begin position="167"/>
        <end position="184"/>
    </location>
</feature>
<feature type="transmembrane region" description="Helical" evidence="1">
    <location>
        <begin position="524"/>
        <end position="545"/>
    </location>
</feature>
<evidence type="ECO:0000256" key="1">
    <source>
        <dbReference type="SAM" id="Phobius"/>
    </source>
</evidence>